<keyword evidence="2" id="KW-0808">Transferase</keyword>
<evidence type="ECO:0000259" key="1">
    <source>
        <dbReference type="Pfam" id="PF08241"/>
    </source>
</evidence>
<dbReference type="Pfam" id="PF08241">
    <property type="entry name" value="Methyltransf_11"/>
    <property type="match status" value="1"/>
</dbReference>
<dbReference type="GO" id="GO:0032259">
    <property type="term" value="P:methylation"/>
    <property type="evidence" value="ECO:0007669"/>
    <property type="project" value="UniProtKB-KW"/>
</dbReference>
<gene>
    <name evidence="2" type="ORF">HNR30_003083</name>
</gene>
<proteinExistence type="predicted"/>
<reference evidence="2 3" key="1">
    <citation type="submission" date="2020-07" db="EMBL/GenBank/DDBJ databases">
        <title>Genomic Encyclopedia of Type Strains, Phase IV (KMG-IV): sequencing the most valuable type-strain genomes for metagenomic binning, comparative biology and taxonomic classification.</title>
        <authorList>
            <person name="Goeker M."/>
        </authorList>
    </citation>
    <scope>NUCLEOTIDE SEQUENCE [LARGE SCALE GENOMIC DNA]</scope>
    <source>
        <strain evidence="2 3">DSM 45533</strain>
    </source>
</reference>
<name>A0A7W0HQF2_9ACTN</name>
<dbReference type="EMBL" id="JACDUR010000003">
    <property type="protein sequence ID" value="MBA2891742.1"/>
    <property type="molecule type" value="Genomic_DNA"/>
</dbReference>
<dbReference type="InterPro" id="IPR029063">
    <property type="entry name" value="SAM-dependent_MTases_sf"/>
</dbReference>
<sequence length="213" mass="23047">MNELSRFQHPRFARMYVDASAVADKRGGREHRRRQLTGLSGRVVEIGAGNGRNFALYPGTVTEVVAVEPDDTLRSVAEDAARSAPVTVHVMAGHAEALPDGPFDAAVASLVLCTVPSIERALAEIARVLRPGGELRFYEHVRSSNPVFGLLEDLIAPLWRRAAAGCHPNRDSVAAIERAGFSVDAVDRFAFAPQPVIPRTAHVIGRALLTRAR</sequence>
<dbReference type="SUPFAM" id="SSF53335">
    <property type="entry name" value="S-adenosyl-L-methionine-dependent methyltransferases"/>
    <property type="match status" value="1"/>
</dbReference>
<dbReference type="Proteomes" id="UP000530928">
    <property type="component" value="Unassembled WGS sequence"/>
</dbReference>
<dbReference type="InterPro" id="IPR013216">
    <property type="entry name" value="Methyltransf_11"/>
</dbReference>
<dbReference type="PANTHER" id="PTHR45036">
    <property type="entry name" value="METHYLTRANSFERASE LIKE 7B"/>
    <property type="match status" value="1"/>
</dbReference>
<organism evidence="2 3">
    <name type="scientific">Nonomuraea soli</name>
    <dbReference type="NCBI Taxonomy" id="1032476"/>
    <lineage>
        <taxon>Bacteria</taxon>
        <taxon>Bacillati</taxon>
        <taxon>Actinomycetota</taxon>
        <taxon>Actinomycetes</taxon>
        <taxon>Streptosporangiales</taxon>
        <taxon>Streptosporangiaceae</taxon>
        <taxon>Nonomuraea</taxon>
    </lineage>
</organism>
<evidence type="ECO:0000313" key="2">
    <source>
        <dbReference type="EMBL" id="MBA2891742.1"/>
    </source>
</evidence>
<dbReference type="RefSeq" id="WP_181610507.1">
    <property type="nucleotide sequence ID" value="NZ_BAABAM010000002.1"/>
</dbReference>
<comment type="caution">
    <text evidence="2">The sequence shown here is derived from an EMBL/GenBank/DDBJ whole genome shotgun (WGS) entry which is preliminary data.</text>
</comment>
<feature type="domain" description="Methyltransferase type 11" evidence="1">
    <location>
        <begin position="44"/>
        <end position="136"/>
    </location>
</feature>
<keyword evidence="3" id="KW-1185">Reference proteome</keyword>
<dbReference type="AlphaFoldDB" id="A0A7W0HQF2"/>
<evidence type="ECO:0000313" key="3">
    <source>
        <dbReference type="Proteomes" id="UP000530928"/>
    </source>
</evidence>
<accession>A0A7W0HQF2</accession>
<keyword evidence="2" id="KW-0489">Methyltransferase</keyword>
<dbReference type="PANTHER" id="PTHR45036:SF1">
    <property type="entry name" value="METHYLTRANSFERASE LIKE 7A"/>
    <property type="match status" value="1"/>
</dbReference>
<dbReference type="CDD" id="cd02440">
    <property type="entry name" value="AdoMet_MTases"/>
    <property type="match status" value="1"/>
</dbReference>
<dbReference type="GO" id="GO:0008757">
    <property type="term" value="F:S-adenosylmethionine-dependent methyltransferase activity"/>
    <property type="evidence" value="ECO:0007669"/>
    <property type="project" value="InterPro"/>
</dbReference>
<protein>
    <submittedName>
        <fullName evidence="2">SAM-dependent methyltransferase</fullName>
    </submittedName>
</protein>
<dbReference type="InterPro" id="IPR052356">
    <property type="entry name" value="Thiol_S-MT"/>
</dbReference>
<dbReference type="Gene3D" id="3.40.50.150">
    <property type="entry name" value="Vaccinia Virus protein VP39"/>
    <property type="match status" value="1"/>
</dbReference>